<dbReference type="SUPFAM" id="SSF55073">
    <property type="entry name" value="Nucleotide cyclase"/>
    <property type="match status" value="1"/>
</dbReference>
<dbReference type="Gene3D" id="3.30.70.1230">
    <property type="entry name" value="Nucleotide cyclase"/>
    <property type="match status" value="1"/>
</dbReference>
<dbReference type="InterPro" id="IPR001054">
    <property type="entry name" value="A/G_cyclase"/>
</dbReference>
<dbReference type="SMART" id="SM00044">
    <property type="entry name" value="CYCc"/>
    <property type="match status" value="1"/>
</dbReference>
<dbReference type="GO" id="GO:0035556">
    <property type="term" value="P:intracellular signal transduction"/>
    <property type="evidence" value="ECO:0007669"/>
    <property type="project" value="InterPro"/>
</dbReference>
<dbReference type="Proteomes" id="UP000515512">
    <property type="component" value="Chromosome"/>
</dbReference>
<evidence type="ECO:0000313" key="4">
    <source>
        <dbReference type="Proteomes" id="UP000515512"/>
    </source>
</evidence>
<protein>
    <submittedName>
        <fullName evidence="3">Adenylate/guanylate cyclase domain-containing protein</fullName>
    </submittedName>
</protein>
<dbReference type="InterPro" id="IPR050697">
    <property type="entry name" value="Adenylyl/Guanylyl_Cyclase_3/4"/>
</dbReference>
<dbReference type="GO" id="GO:0006171">
    <property type="term" value="P:cAMP biosynthetic process"/>
    <property type="evidence" value="ECO:0007669"/>
    <property type="project" value="TreeGrafter"/>
</dbReference>
<keyword evidence="4" id="KW-1185">Reference proteome</keyword>
<name>A0A7D6ZS76_9NOCA</name>
<dbReference type="PANTHER" id="PTHR43081:SF19">
    <property type="entry name" value="PH-SENSITIVE ADENYLATE CYCLASE RV1264"/>
    <property type="match status" value="1"/>
</dbReference>
<dbReference type="InterPro" id="IPR029787">
    <property type="entry name" value="Nucleotide_cyclase"/>
</dbReference>
<dbReference type="EMBL" id="CP059399">
    <property type="protein sequence ID" value="QLY34043.1"/>
    <property type="molecule type" value="Genomic_DNA"/>
</dbReference>
<accession>A0A7D6ZS76</accession>
<dbReference type="RefSeq" id="WP_181585207.1">
    <property type="nucleotide sequence ID" value="NZ_CP059399.1"/>
</dbReference>
<dbReference type="CDD" id="cd07302">
    <property type="entry name" value="CHD"/>
    <property type="match status" value="1"/>
</dbReference>
<evidence type="ECO:0000256" key="1">
    <source>
        <dbReference type="ARBA" id="ARBA00005381"/>
    </source>
</evidence>
<dbReference type="AlphaFoldDB" id="A0A7D6ZS76"/>
<reference evidence="3 4" key="1">
    <citation type="submission" date="2020-07" db="EMBL/GenBank/DDBJ databases">
        <authorList>
            <person name="Zhuang K."/>
            <person name="Ran Y."/>
        </authorList>
    </citation>
    <scope>NUCLEOTIDE SEQUENCE [LARGE SCALE GENOMIC DNA]</scope>
    <source>
        <strain evidence="3 4">WCH-YHL-001</strain>
    </source>
</reference>
<dbReference type="PROSITE" id="PS50125">
    <property type="entry name" value="GUANYLATE_CYCLASE_2"/>
    <property type="match status" value="1"/>
</dbReference>
<dbReference type="KEGG" id="nhu:H0264_01325"/>
<sequence length="342" mass="37102">MMASPEISKLVQSVVEPYLLNGERKYNRREVAAKSGAPTSLTRRLWIALGFPAHPDDDAIEYSDADIAAAKSFGRLKVLAGADIHRQTTAARTLGRSMARLAEWQVDLITEEILYRTEARMKADPAANQEDVARVVTEEVMNEIEALMTYAFRRHLDAALARSLDEGSVAGDTMRVMAVGFADMVGYTRLTRHLEPDELSSLLEAFEAATSNAIIANGGWVIKNVGDEVMFAANTAEEGARIALAVQEAATASHGVTQELRVGLAYGEVLQRFGDLYGSVVNVAARLTGVARPGTVLVDDGAAAAIAGNPQFELTHLRGVRVRGINRLRGHVLRRNVIRPLV</sequence>
<dbReference type="Pfam" id="PF00211">
    <property type="entry name" value="Guanylate_cyc"/>
    <property type="match status" value="1"/>
</dbReference>
<evidence type="ECO:0000313" key="3">
    <source>
        <dbReference type="EMBL" id="QLY34043.1"/>
    </source>
</evidence>
<dbReference type="GO" id="GO:0004016">
    <property type="term" value="F:adenylate cyclase activity"/>
    <property type="evidence" value="ECO:0007669"/>
    <property type="project" value="UniProtKB-ARBA"/>
</dbReference>
<gene>
    <name evidence="3" type="ORF">H0264_01325</name>
</gene>
<evidence type="ECO:0000259" key="2">
    <source>
        <dbReference type="PROSITE" id="PS50125"/>
    </source>
</evidence>
<comment type="similarity">
    <text evidence="1">Belongs to the adenylyl cyclase class-3 family.</text>
</comment>
<dbReference type="PANTHER" id="PTHR43081">
    <property type="entry name" value="ADENYLATE CYCLASE, TERMINAL-DIFFERENTIATION SPECIFIC-RELATED"/>
    <property type="match status" value="1"/>
</dbReference>
<proteinExistence type="inferred from homology"/>
<feature type="domain" description="Guanylate cyclase" evidence="2">
    <location>
        <begin position="178"/>
        <end position="288"/>
    </location>
</feature>
<organism evidence="3 4">
    <name type="scientific">Nocardia huaxiensis</name>
    <dbReference type="NCBI Taxonomy" id="2755382"/>
    <lineage>
        <taxon>Bacteria</taxon>
        <taxon>Bacillati</taxon>
        <taxon>Actinomycetota</taxon>
        <taxon>Actinomycetes</taxon>
        <taxon>Mycobacteriales</taxon>
        <taxon>Nocardiaceae</taxon>
        <taxon>Nocardia</taxon>
    </lineage>
</organism>